<reference evidence="2 3" key="1">
    <citation type="journal article" date="2015" name="Proc. Natl. Acad. Sci. U.S.A.">
        <title>Expanded metabolic versatility of ubiquitous nitrite-oxidizing bacteria from the genus Nitrospira.</title>
        <authorList>
            <person name="Koch H."/>
            <person name="Lucker S."/>
            <person name="Albertsen M."/>
            <person name="Kitzinger K."/>
            <person name="Herbold C."/>
            <person name="Spieck E."/>
            <person name="Nielsen P.H."/>
            <person name="Wagner M."/>
            <person name="Daims H."/>
        </authorList>
    </citation>
    <scope>NUCLEOTIDE SEQUENCE [LARGE SCALE GENOMIC DNA]</scope>
    <source>
        <strain evidence="2 3">NSP M-1</strain>
    </source>
</reference>
<organism evidence="2 3">
    <name type="scientific">Nitrospira moscoviensis</name>
    <dbReference type="NCBI Taxonomy" id="42253"/>
    <lineage>
        <taxon>Bacteria</taxon>
        <taxon>Pseudomonadati</taxon>
        <taxon>Nitrospirota</taxon>
        <taxon>Nitrospiria</taxon>
        <taxon>Nitrospirales</taxon>
        <taxon>Nitrospiraceae</taxon>
        <taxon>Nitrospira</taxon>
    </lineage>
</organism>
<dbReference type="EMBL" id="CP011801">
    <property type="protein sequence ID" value="ALA57450.1"/>
    <property type="molecule type" value="Genomic_DNA"/>
</dbReference>
<evidence type="ECO:0000256" key="1">
    <source>
        <dbReference type="SAM" id="MobiDB-lite"/>
    </source>
</evidence>
<name>A0A0K2G943_NITMO</name>
<evidence type="ECO:0000313" key="2">
    <source>
        <dbReference type="EMBL" id="ALA57450.1"/>
    </source>
</evidence>
<keyword evidence="3" id="KW-1185">Reference proteome</keyword>
<accession>A0A0K2G943</accession>
<sequence>MAGAHRHQIIGRPVRHADGHTAVEPPGGGGDVIDGEKEIARVHEARQNRPVLFKIDAGKEIPCHIVPGPEVVPMLVLELEPLGIADDIVAAIQKHDPCVADELGHFHADPIIKGTGPEAELFVRRRDFDPAGHGNQRPILRLFHSVVPASQNDVAQTGRGDFLTRRTRRRPADPVLPTYIGPFPAASPIVLGPAAPAGSRIAPSAVIDSYRSPAHEGRPSIRRRGDERNDHRHIPVPEQPADGEGRVEKSAGRVRSKVARRIRRRKPDLPEPVRRQRRLLDLVCCDARLLDSEHHHCNPYCDGPHPYQRVLPPFWGPRYPMPGKAARSAAGGPNSRQRRCARNAAVCISPTTVRLSGLVSAAALRSFRTFRPLGSLGPFRSLRPFHPVRPVRPVHLGSPGVVTALSTMLAGDLIGPVEPADFAASIIPAVLAAIGSPVFSTIFTAIVLPDLARLGDTQIIAAATAVVSSIRSAVDRSGPVVQGSRPAVHGARSAIVRAGQRSALRVGRLPRRRRDGGEEADEEAQEHFVSALNLHRRSPCVGFGSVLTLHLPTPLHATSRLRRSTGLSLSPLPRPSRH</sequence>
<feature type="compositionally biased region" description="Basic and acidic residues" evidence="1">
    <location>
        <begin position="213"/>
        <end position="235"/>
    </location>
</feature>
<protein>
    <submittedName>
        <fullName evidence="2">Uncharacterized protein</fullName>
    </submittedName>
</protein>
<dbReference type="KEGG" id="nmv:NITMOv2_1018"/>
<dbReference type="Proteomes" id="UP000069205">
    <property type="component" value="Chromosome"/>
</dbReference>
<feature type="region of interest" description="Disordered" evidence="1">
    <location>
        <begin position="211"/>
        <end position="260"/>
    </location>
</feature>
<dbReference type="AlphaFoldDB" id="A0A0K2G943"/>
<gene>
    <name evidence="2" type="ORF">NITMOv2_1018</name>
</gene>
<proteinExistence type="predicted"/>
<feature type="region of interest" description="Disordered" evidence="1">
    <location>
        <begin position="1"/>
        <end position="31"/>
    </location>
</feature>
<evidence type="ECO:0000313" key="3">
    <source>
        <dbReference type="Proteomes" id="UP000069205"/>
    </source>
</evidence>